<accession>A0A6J4NS75</accession>
<dbReference type="EMBL" id="CADCUM010000094">
    <property type="protein sequence ID" value="CAA9392209.1"/>
    <property type="molecule type" value="Genomic_DNA"/>
</dbReference>
<feature type="compositionally biased region" description="Low complexity" evidence="1">
    <location>
        <begin position="58"/>
        <end position="75"/>
    </location>
</feature>
<reference evidence="2" key="1">
    <citation type="submission" date="2020-02" db="EMBL/GenBank/DDBJ databases">
        <authorList>
            <person name="Meier V. D."/>
        </authorList>
    </citation>
    <scope>NUCLEOTIDE SEQUENCE</scope>
    <source>
        <strain evidence="2">AVDCRST_MAG32</strain>
    </source>
</reference>
<evidence type="ECO:0000313" key="2">
    <source>
        <dbReference type="EMBL" id="CAA9392209.1"/>
    </source>
</evidence>
<feature type="compositionally biased region" description="Low complexity" evidence="1">
    <location>
        <begin position="1"/>
        <end position="19"/>
    </location>
</feature>
<proteinExistence type="predicted"/>
<feature type="non-terminal residue" evidence="2">
    <location>
        <position position="1"/>
    </location>
</feature>
<evidence type="ECO:0000256" key="1">
    <source>
        <dbReference type="SAM" id="MobiDB-lite"/>
    </source>
</evidence>
<feature type="non-terminal residue" evidence="2">
    <location>
        <position position="75"/>
    </location>
</feature>
<feature type="region of interest" description="Disordered" evidence="1">
    <location>
        <begin position="1"/>
        <end position="75"/>
    </location>
</feature>
<organism evidence="2">
    <name type="scientific">uncultured Nocardioides sp</name>
    <dbReference type="NCBI Taxonomy" id="198441"/>
    <lineage>
        <taxon>Bacteria</taxon>
        <taxon>Bacillati</taxon>
        <taxon>Actinomycetota</taxon>
        <taxon>Actinomycetes</taxon>
        <taxon>Propionibacteriales</taxon>
        <taxon>Nocardioidaceae</taxon>
        <taxon>Nocardioides</taxon>
        <taxon>environmental samples</taxon>
    </lineage>
</organism>
<dbReference type="AlphaFoldDB" id="A0A6J4NS75"/>
<protein>
    <submittedName>
        <fullName evidence="2">Glutaredoxin-like domain-containing protein PA3033</fullName>
    </submittedName>
</protein>
<name>A0A6J4NS75_9ACTN</name>
<gene>
    <name evidence="2" type="ORF">AVDCRST_MAG32-2399</name>
</gene>
<sequence>DPLHPAGLPPLRGGAAGRRPGVRRAGGGLRRGRRRHRPGAPGPLHRRGPGDLRRRPAARLLARGRGPAAGRAGAL</sequence>